<dbReference type="WBParaSite" id="PEQ_0000345001-mRNA-1">
    <property type="protein sequence ID" value="PEQ_0000345001-mRNA-1"/>
    <property type="gene ID" value="PEQ_0000345001"/>
</dbReference>
<feature type="region of interest" description="Disordered" evidence="2">
    <location>
        <begin position="81"/>
        <end position="121"/>
    </location>
</feature>
<dbReference type="AlphaFoldDB" id="A0A914RNI0"/>
<organism evidence="3 4">
    <name type="scientific">Parascaris equorum</name>
    <name type="common">Equine roundworm</name>
    <dbReference type="NCBI Taxonomy" id="6256"/>
    <lineage>
        <taxon>Eukaryota</taxon>
        <taxon>Metazoa</taxon>
        <taxon>Ecdysozoa</taxon>
        <taxon>Nematoda</taxon>
        <taxon>Chromadorea</taxon>
        <taxon>Rhabditida</taxon>
        <taxon>Spirurina</taxon>
        <taxon>Ascaridomorpha</taxon>
        <taxon>Ascaridoidea</taxon>
        <taxon>Ascarididae</taxon>
        <taxon>Parascaris</taxon>
    </lineage>
</organism>
<evidence type="ECO:0000313" key="4">
    <source>
        <dbReference type="WBParaSite" id="PEQ_0000345001-mRNA-1"/>
    </source>
</evidence>
<feature type="compositionally biased region" description="Polar residues" evidence="2">
    <location>
        <begin position="83"/>
        <end position="103"/>
    </location>
</feature>
<dbReference type="Proteomes" id="UP000887564">
    <property type="component" value="Unplaced"/>
</dbReference>
<sequence>MQARDMQIGAKESLEAEIEKLQETVHHSEVQRLTRKYKLCSIIDQLQMVIEPSYKAARHELDAPDMLRHILAQMRAIRDEDVTSTQNGGEACTSQASTSNNLDGRSDPNGGDSDGTPRTDGVINTSIAVKTYNYNTLPAGSRKFVFAPLTSFS</sequence>
<accession>A0A914RNI0</accession>
<keyword evidence="1" id="KW-0175">Coiled coil</keyword>
<keyword evidence="3" id="KW-1185">Reference proteome</keyword>
<evidence type="ECO:0000313" key="3">
    <source>
        <dbReference type="Proteomes" id="UP000887564"/>
    </source>
</evidence>
<proteinExistence type="predicted"/>
<evidence type="ECO:0000256" key="2">
    <source>
        <dbReference type="SAM" id="MobiDB-lite"/>
    </source>
</evidence>
<protein>
    <submittedName>
        <fullName evidence="4">Uncharacterized protein</fullName>
    </submittedName>
</protein>
<reference evidence="4" key="1">
    <citation type="submission" date="2022-11" db="UniProtKB">
        <authorList>
            <consortium name="WormBaseParasite"/>
        </authorList>
    </citation>
    <scope>IDENTIFICATION</scope>
</reference>
<name>A0A914RNI0_PAREQ</name>
<feature type="coiled-coil region" evidence="1">
    <location>
        <begin position="4"/>
        <end position="31"/>
    </location>
</feature>
<evidence type="ECO:0000256" key="1">
    <source>
        <dbReference type="SAM" id="Coils"/>
    </source>
</evidence>